<comment type="caution">
    <text evidence="1">The sequence shown here is derived from an EMBL/GenBank/DDBJ whole genome shotgun (WGS) entry which is preliminary data.</text>
</comment>
<dbReference type="Proteomes" id="UP000759537">
    <property type="component" value="Unassembled WGS sequence"/>
</dbReference>
<name>A0A9P5TE64_9AGAM</name>
<keyword evidence="2" id="KW-1185">Reference proteome</keyword>
<dbReference type="AlphaFoldDB" id="A0A9P5TE64"/>
<accession>A0A9P5TE64</accession>
<organism evidence="1 2">
    <name type="scientific">Russula ochroleuca</name>
    <dbReference type="NCBI Taxonomy" id="152965"/>
    <lineage>
        <taxon>Eukaryota</taxon>
        <taxon>Fungi</taxon>
        <taxon>Dikarya</taxon>
        <taxon>Basidiomycota</taxon>
        <taxon>Agaricomycotina</taxon>
        <taxon>Agaricomycetes</taxon>
        <taxon>Russulales</taxon>
        <taxon>Russulaceae</taxon>
        <taxon>Russula</taxon>
    </lineage>
</organism>
<proteinExistence type="predicted"/>
<dbReference type="EMBL" id="WHVB01000001">
    <property type="protein sequence ID" value="KAF8487086.1"/>
    <property type="molecule type" value="Genomic_DNA"/>
</dbReference>
<reference evidence="1" key="1">
    <citation type="submission" date="2019-10" db="EMBL/GenBank/DDBJ databases">
        <authorList>
            <consortium name="DOE Joint Genome Institute"/>
            <person name="Kuo A."/>
            <person name="Miyauchi S."/>
            <person name="Kiss E."/>
            <person name="Drula E."/>
            <person name="Kohler A."/>
            <person name="Sanchez-Garcia M."/>
            <person name="Andreopoulos B."/>
            <person name="Barry K.W."/>
            <person name="Bonito G."/>
            <person name="Buee M."/>
            <person name="Carver A."/>
            <person name="Chen C."/>
            <person name="Cichocki N."/>
            <person name="Clum A."/>
            <person name="Culley D."/>
            <person name="Crous P.W."/>
            <person name="Fauchery L."/>
            <person name="Girlanda M."/>
            <person name="Hayes R."/>
            <person name="Keri Z."/>
            <person name="LaButti K."/>
            <person name="Lipzen A."/>
            <person name="Lombard V."/>
            <person name="Magnuson J."/>
            <person name="Maillard F."/>
            <person name="Morin E."/>
            <person name="Murat C."/>
            <person name="Nolan M."/>
            <person name="Ohm R."/>
            <person name="Pangilinan J."/>
            <person name="Pereira M."/>
            <person name="Perotto S."/>
            <person name="Peter M."/>
            <person name="Riley R."/>
            <person name="Sitrit Y."/>
            <person name="Stielow B."/>
            <person name="Szollosi G."/>
            <person name="Zifcakova L."/>
            <person name="Stursova M."/>
            <person name="Spatafora J.W."/>
            <person name="Tedersoo L."/>
            <person name="Vaario L.-M."/>
            <person name="Yamada A."/>
            <person name="Yan M."/>
            <person name="Wang P."/>
            <person name="Xu J."/>
            <person name="Bruns T."/>
            <person name="Baldrian P."/>
            <person name="Vilgalys R."/>
            <person name="Henrissat B."/>
            <person name="Grigoriev I.V."/>
            <person name="Hibbett D."/>
            <person name="Nagy L.G."/>
            <person name="Martin F.M."/>
        </authorList>
    </citation>
    <scope>NUCLEOTIDE SEQUENCE</scope>
    <source>
        <strain evidence="1">Prilba</strain>
    </source>
</reference>
<sequence length="342" mass="37557">MLARIVEWEMIFAGPFSQRSQRKGLEHVEYSLTPAYDASCRKAASSPSGASMMYKKLENLGYDVPSSFKREFSDLATARGRAQWFAASTHSRAEGTQTVYPSKTCPGTRTKGGNVWQSNDSWRWHSCSDCYYNYTPMVTWHYHGPQANVTPTVGKAEGMRASIGSRDEGTTMLGTVVSWILEVQVYDFRASCAAASVSVKQESRIDSLAARPRLNLRVRRQLVLRKAIPHFNLGAIRGVHLGSASIEQNVRSGNLLVGTIRELPGSAPDEEENHGGPRFDLQCHAQVYGPVVSRCEVVTAVDLGGRKQAEGGLSCGTSMPQHTASLRLAPVVGRHGQERNEI</sequence>
<protein>
    <submittedName>
        <fullName evidence="1">Uncharacterized protein</fullName>
    </submittedName>
</protein>
<evidence type="ECO:0000313" key="2">
    <source>
        <dbReference type="Proteomes" id="UP000759537"/>
    </source>
</evidence>
<gene>
    <name evidence="1" type="ORF">DFH94DRAFT_678141</name>
</gene>
<evidence type="ECO:0000313" key="1">
    <source>
        <dbReference type="EMBL" id="KAF8487086.1"/>
    </source>
</evidence>
<reference evidence="1" key="2">
    <citation type="journal article" date="2020" name="Nat. Commun.">
        <title>Large-scale genome sequencing of mycorrhizal fungi provides insights into the early evolution of symbiotic traits.</title>
        <authorList>
            <person name="Miyauchi S."/>
            <person name="Kiss E."/>
            <person name="Kuo A."/>
            <person name="Drula E."/>
            <person name="Kohler A."/>
            <person name="Sanchez-Garcia M."/>
            <person name="Morin E."/>
            <person name="Andreopoulos B."/>
            <person name="Barry K.W."/>
            <person name="Bonito G."/>
            <person name="Buee M."/>
            <person name="Carver A."/>
            <person name="Chen C."/>
            <person name="Cichocki N."/>
            <person name="Clum A."/>
            <person name="Culley D."/>
            <person name="Crous P.W."/>
            <person name="Fauchery L."/>
            <person name="Girlanda M."/>
            <person name="Hayes R.D."/>
            <person name="Keri Z."/>
            <person name="LaButti K."/>
            <person name="Lipzen A."/>
            <person name="Lombard V."/>
            <person name="Magnuson J."/>
            <person name="Maillard F."/>
            <person name="Murat C."/>
            <person name="Nolan M."/>
            <person name="Ohm R.A."/>
            <person name="Pangilinan J."/>
            <person name="Pereira M.F."/>
            <person name="Perotto S."/>
            <person name="Peter M."/>
            <person name="Pfister S."/>
            <person name="Riley R."/>
            <person name="Sitrit Y."/>
            <person name="Stielow J.B."/>
            <person name="Szollosi G."/>
            <person name="Zifcakova L."/>
            <person name="Stursova M."/>
            <person name="Spatafora J.W."/>
            <person name="Tedersoo L."/>
            <person name="Vaario L.M."/>
            <person name="Yamada A."/>
            <person name="Yan M."/>
            <person name="Wang P."/>
            <person name="Xu J."/>
            <person name="Bruns T."/>
            <person name="Baldrian P."/>
            <person name="Vilgalys R."/>
            <person name="Dunand C."/>
            <person name="Henrissat B."/>
            <person name="Grigoriev I.V."/>
            <person name="Hibbett D."/>
            <person name="Nagy L.G."/>
            <person name="Martin F.M."/>
        </authorList>
    </citation>
    <scope>NUCLEOTIDE SEQUENCE</scope>
    <source>
        <strain evidence="1">Prilba</strain>
    </source>
</reference>